<feature type="transmembrane region" description="Helical" evidence="11">
    <location>
        <begin position="1669"/>
        <end position="1690"/>
    </location>
</feature>
<evidence type="ECO:0000256" key="3">
    <source>
        <dbReference type="ARBA" id="ARBA00022729"/>
    </source>
</evidence>
<dbReference type="InterPro" id="IPR013783">
    <property type="entry name" value="Ig-like_fold"/>
</dbReference>
<dbReference type="InterPro" id="IPR003961">
    <property type="entry name" value="FN3_dom"/>
</dbReference>
<dbReference type="Pfam" id="PF13927">
    <property type="entry name" value="Ig_3"/>
    <property type="match status" value="5"/>
</dbReference>
<dbReference type="InParanoid" id="T1HVK3"/>
<dbReference type="SUPFAM" id="SSF48726">
    <property type="entry name" value="Immunoglobulin"/>
    <property type="match status" value="11"/>
</dbReference>
<dbReference type="InterPro" id="IPR003598">
    <property type="entry name" value="Ig_sub2"/>
</dbReference>
<dbReference type="FunFam" id="2.60.40.10:FF:001035">
    <property type="entry name" value="Down syndrome cell adhesion molecule-like protein Dscam2"/>
    <property type="match status" value="1"/>
</dbReference>
<keyword evidence="9" id="KW-0393">Immunoglobulin domain</keyword>
<feature type="compositionally biased region" description="Polar residues" evidence="10">
    <location>
        <begin position="1048"/>
        <end position="1059"/>
    </location>
</feature>
<sequence length="1972" mass="215574">MEPPPKLEFSNSSGGRLDCTASGTPSPLITWTSLDGQTVSDVPGVRRLLANGTLLLLSFPPELYRQDVHSAVYRCAATNSVGTVISRDVHVRAVVTQMYKVSVRVLTASRGCTAVLQCLVDRSARDLVKVVSWLQEPSFNIYPSLQGDGKYHVLPSGELLIHSVQESDERPRYRCRTRHRLTKHLESSSSASISLLDSRGHSPPAILEHLTSVTVHQDEGAVLVCVAHGCPAPDYRWFQVAGGYEPIALMAGPRTRVLGPVLAVEAVSEEDAGVYRCIATNPAGEATAEIRLNVLTQLIVEITPHVSTVKMGATAEFRCTVAHGSGAHLITWYKDGRVMPGRSNGELLVLNGITREDQGMYQCIARRAEGDTAQASAELQLGDAAPILLYSFIEQTLQPGPAVSLKCTASGNPTPHITWLLDGFSLPHNTRFIIGKQISLHGDVVSHVNITHVVVEDGGEYTCTAHNRAGKVSHSARLNVYGLPYIRLIPKVTAVAGEELQIKCPVAGYPIEEIKWEKGGRELPDDLRQKVIPSTGVLIINPVQKNADAGLYTCWARNKQGQTARRNGEVTVIVPPKISPFSTDRTLHLGERASLTCSVTKGDPPLTVSWLKDGRPLDPKHRLAVQQVDQYNSILLIESLSPEHNGNYSCVARNPAAEVIHTQRLVVNVPPVIEGFSFPSGGQPQGTRTRVVCGVSSGDPPLSIGWLKDGAPIPGHLPVNITALDSYSSLLSIASLDSQHSGEYTCVASNPAAVARYSSKLQVKVPPRWIVEPSDTNVERNRNALLHCQAQGVPTPTITWKKATSSKSGDYEEVRDRMYTKVFSNGSLLLQNVKEDREGFYLCQARNGIGNGIGKVLQLKVNSSPYFSDPPRTVTVKKGDTAVLTCRVQGDTPISVRWFRQGKIPLTPVTNYRVNLRQELTGEGVVVGELQVAGTEAADSGAYFCKASNLYGEDQQLVQLTVQEPPEKPSELKAFAVTSRSVNLQWAHQTGDPTDVTKYIVQYKEAAGGSWKQVELSGQVRGALVEGLKPATKYLMRVAAEGPAGRSGPSSELRITTEPQKPAGPPLNLSIRPVSSTKLLVSWSPPLAHLRHGDIQGYYVGYKEISAVNSNYNMTAVTGDGEDGTGELILAGLAKYTRYTVVVQAYNQVGRGPLSEPVSAQTLEDAPGAPPEALRCSALSSQSVQISWQPPPAPHCNGIIQGYKLIYDTHDPEIDIGMDVRKTTALTLILTGLRRFTNYTVQVLAFTRIGDGPFSKIAYCHTDEDAPGSPGDIKVMISSPQSLLVSWLPPLQPNGIITKYTLYTRVVDGQSELNHGKRNIPHDHTYFESKNLQQHIEYQFWVTASTRVGEGPSSRVVSQVPTNRVPARVVSFGQVVRRPWHEPVSLPCLAVGAPRREWLKNEAIVRPSNDNNLEILETGELVIARLSRTDTDNYTCHVENSVGSDRIHYSLVVQVPPNPPVLYVTSATSSSVSLHWKAGDSGGAPILGYILQYKKAQQQPEEVALSRRTTSHELKGLSCGSTYAISLRSFNKLGPSHPSPVLPVRTQGQYPGVPAPSAFLQPNSTSVTLRLHVWPDNGCPIYSFVVRYKSVNDMEWILVSNSVKPQKKFTVPGLLSSSEYNLQVEAHNIAGSSIGEFQFYTLTKDGELPPPELVRRGHYSKAFYTDVRVMIPLLVAIISIFIAATALVFCHRTNSVVFAGQARTMKETLDNQQNAEAQRERYYATIHKVPLQASNDKIPGNYLSQKNHTCFCINDKTYLLFALVNSEGTLCTETSEDISPYATFQLSDPNSTLLHSFMYHEQALQEQGCTSVPPQAVRPQHPVSATRRRARRRSSRKTDAETDESDSDPEQITSSRTESSNHLDSTVKAGKQNQGYTYQGTHSSTSSDISPMSEAKSLPRRGGRARWLGPGMKPPLRPSLSIAETAFRGDRPELSEAECDIDTLKKLKLGIRSTLWSRPSSQNPHSDYSIAV</sequence>
<dbReference type="VEuPathDB" id="VectorBase:RPRC008073"/>
<evidence type="ECO:0000256" key="2">
    <source>
        <dbReference type="ARBA" id="ARBA00022692"/>
    </source>
</evidence>
<keyword evidence="3" id="KW-0732">Signal</keyword>
<dbReference type="FunFam" id="2.60.40.10:FF:000093">
    <property type="entry name" value="Down syndrome cell adhesion molecule, isoform B"/>
    <property type="match status" value="1"/>
</dbReference>
<dbReference type="InterPro" id="IPR013098">
    <property type="entry name" value="Ig_I-set"/>
</dbReference>
<reference evidence="12" key="1">
    <citation type="submission" date="2015-05" db="UniProtKB">
        <authorList>
            <consortium name="EnsemblMetazoa"/>
        </authorList>
    </citation>
    <scope>IDENTIFICATION</scope>
</reference>
<evidence type="ECO:0000313" key="13">
    <source>
        <dbReference type="Proteomes" id="UP000015103"/>
    </source>
</evidence>
<keyword evidence="2 11" id="KW-0812">Transmembrane</keyword>
<protein>
    <submittedName>
        <fullName evidence="12">Uncharacterized protein</fullName>
    </submittedName>
</protein>
<evidence type="ECO:0000256" key="9">
    <source>
        <dbReference type="ARBA" id="ARBA00023319"/>
    </source>
</evidence>
<evidence type="ECO:0000256" key="5">
    <source>
        <dbReference type="ARBA" id="ARBA00022889"/>
    </source>
</evidence>
<dbReference type="SMART" id="SM00060">
    <property type="entry name" value="FN3"/>
    <property type="match status" value="6"/>
</dbReference>
<keyword evidence="4" id="KW-0677">Repeat</keyword>
<dbReference type="FunFam" id="2.60.40.10:FF:000017">
    <property type="entry name" value="Down syndrome cell adhesion molecule b"/>
    <property type="match status" value="1"/>
</dbReference>
<dbReference type="EnsemblMetazoa" id="RPRC008073-RA">
    <property type="protein sequence ID" value="RPRC008073-PA"/>
    <property type="gene ID" value="RPRC008073"/>
</dbReference>
<keyword evidence="13" id="KW-1185">Reference proteome</keyword>
<feature type="compositionally biased region" description="Polar residues" evidence="10">
    <location>
        <begin position="1871"/>
        <end position="1890"/>
    </location>
</feature>
<dbReference type="eggNOG" id="KOG3510">
    <property type="taxonomic scope" value="Eukaryota"/>
</dbReference>
<dbReference type="PROSITE" id="PS50835">
    <property type="entry name" value="IG_LIKE"/>
    <property type="match status" value="11"/>
</dbReference>
<proteinExistence type="predicted"/>
<dbReference type="GO" id="GO:0048812">
    <property type="term" value="P:neuron projection morphogenesis"/>
    <property type="evidence" value="ECO:0007669"/>
    <property type="project" value="UniProtKB-ARBA"/>
</dbReference>
<dbReference type="InterPro" id="IPR056754">
    <property type="entry name" value="DSCAM/DSCAML_C"/>
</dbReference>
<dbReference type="CDD" id="cd00096">
    <property type="entry name" value="Ig"/>
    <property type="match status" value="1"/>
</dbReference>
<feature type="compositionally biased region" description="Basic residues" evidence="10">
    <location>
        <begin position="1826"/>
        <end position="1835"/>
    </location>
</feature>
<dbReference type="PROSITE" id="PS50853">
    <property type="entry name" value="FN3"/>
    <property type="match status" value="6"/>
</dbReference>
<dbReference type="FunFam" id="2.60.40.10:FF:001049">
    <property type="entry name" value="Down syndrome cell adhesion molecule-like protein Dscam2"/>
    <property type="match status" value="1"/>
</dbReference>
<evidence type="ECO:0000256" key="4">
    <source>
        <dbReference type="ARBA" id="ARBA00022737"/>
    </source>
</evidence>
<dbReference type="SMART" id="SM00408">
    <property type="entry name" value="IGc2"/>
    <property type="match status" value="10"/>
</dbReference>
<evidence type="ECO:0000256" key="7">
    <source>
        <dbReference type="ARBA" id="ARBA00023136"/>
    </source>
</evidence>
<dbReference type="Pfam" id="PF07679">
    <property type="entry name" value="I-set"/>
    <property type="match status" value="4"/>
</dbReference>
<keyword evidence="8" id="KW-1015">Disulfide bond</keyword>
<dbReference type="FunFam" id="2.60.40.10:FF:000333">
    <property type="entry name" value="Down syndrome cell adhesion molecule"/>
    <property type="match status" value="2"/>
</dbReference>
<dbReference type="Pfam" id="PF25059">
    <property type="entry name" value="FN3_DSCAM-DSCAML_C"/>
    <property type="match status" value="1"/>
</dbReference>
<dbReference type="HOGENOM" id="CLU_001038_4_0_1"/>
<dbReference type="GO" id="GO:0098609">
    <property type="term" value="P:cell-cell adhesion"/>
    <property type="evidence" value="ECO:0007669"/>
    <property type="project" value="TreeGrafter"/>
</dbReference>
<dbReference type="CDD" id="cd20956">
    <property type="entry name" value="IgI_4_Dscam"/>
    <property type="match status" value="1"/>
</dbReference>
<dbReference type="GO" id="GO:0016020">
    <property type="term" value="C:membrane"/>
    <property type="evidence" value="ECO:0007669"/>
    <property type="project" value="UniProtKB-SubCell"/>
</dbReference>
<dbReference type="Gene3D" id="2.60.40.10">
    <property type="entry name" value="Immunoglobulins"/>
    <property type="match status" value="17"/>
</dbReference>
<evidence type="ECO:0000256" key="8">
    <source>
        <dbReference type="ARBA" id="ARBA00023157"/>
    </source>
</evidence>
<dbReference type="SUPFAM" id="SSF49265">
    <property type="entry name" value="Fibronectin type III"/>
    <property type="match status" value="3"/>
</dbReference>
<dbReference type="STRING" id="13249.T1HVK3"/>
<organism evidence="12 13">
    <name type="scientific">Rhodnius prolixus</name>
    <name type="common">Triatomid bug</name>
    <dbReference type="NCBI Taxonomy" id="13249"/>
    <lineage>
        <taxon>Eukaryota</taxon>
        <taxon>Metazoa</taxon>
        <taxon>Ecdysozoa</taxon>
        <taxon>Arthropoda</taxon>
        <taxon>Hexapoda</taxon>
        <taxon>Insecta</taxon>
        <taxon>Pterygota</taxon>
        <taxon>Neoptera</taxon>
        <taxon>Paraneoptera</taxon>
        <taxon>Hemiptera</taxon>
        <taxon>Heteroptera</taxon>
        <taxon>Panheteroptera</taxon>
        <taxon>Cimicomorpha</taxon>
        <taxon>Reduviidae</taxon>
        <taxon>Triatominae</taxon>
        <taxon>Rhodnius</taxon>
    </lineage>
</organism>
<dbReference type="OMA" id="DPTREWY"/>
<name>T1HVK3_RHOPR</name>
<comment type="subcellular location">
    <subcellularLocation>
        <location evidence="1">Membrane</location>
        <topology evidence="1">Single-pass type I membrane protein</topology>
    </subcellularLocation>
</comment>
<dbReference type="PANTHER" id="PTHR44170">
    <property type="entry name" value="PROTEIN SIDEKICK"/>
    <property type="match status" value="1"/>
</dbReference>
<evidence type="ECO:0000256" key="6">
    <source>
        <dbReference type="ARBA" id="ARBA00022989"/>
    </source>
</evidence>
<dbReference type="InterPro" id="IPR036179">
    <property type="entry name" value="Ig-like_dom_sf"/>
</dbReference>
<dbReference type="SMART" id="SM00409">
    <property type="entry name" value="IG"/>
    <property type="match status" value="11"/>
</dbReference>
<dbReference type="FunFam" id="2.60.40.10:FF:000028">
    <property type="entry name" value="Neuronal cell adhesion molecule"/>
    <property type="match status" value="1"/>
</dbReference>
<keyword evidence="7 11" id="KW-0472">Membrane</keyword>
<keyword evidence="6 11" id="KW-1133">Transmembrane helix</keyword>
<feature type="region of interest" description="Disordered" evidence="10">
    <location>
        <begin position="1805"/>
        <end position="1918"/>
    </location>
</feature>
<dbReference type="Proteomes" id="UP000015103">
    <property type="component" value="Unassembled WGS sequence"/>
</dbReference>
<dbReference type="CDD" id="cd00063">
    <property type="entry name" value="FN3"/>
    <property type="match status" value="6"/>
</dbReference>
<keyword evidence="5" id="KW-0130">Cell adhesion</keyword>
<dbReference type="InterPro" id="IPR007110">
    <property type="entry name" value="Ig-like_dom"/>
</dbReference>
<evidence type="ECO:0000313" key="12">
    <source>
        <dbReference type="EnsemblMetazoa" id="RPRC008073-PA"/>
    </source>
</evidence>
<dbReference type="Pfam" id="PF00041">
    <property type="entry name" value="fn3"/>
    <property type="match status" value="5"/>
</dbReference>
<evidence type="ECO:0000256" key="10">
    <source>
        <dbReference type="SAM" id="MobiDB-lite"/>
    </source>
</evidence>
<evidence type="ECO:0000256" key="1">
    <source>
        <dbReference type="ARBA" id="ARBA00004479"/>
    </source>
</evidence>
<dbReference type="InterPro" id="IPR036116">
    <property type="entry name" value="FN3_sf"/>
</dbReference>
<evidence type="ECO:0000256" key="11">
    <source>
        <dbReference type="SAM" id="Phobius"/>
    </source>
</evidence>
<accession>T1HVK3</accession>
<dbReference type="FunCoup" id="T1HVK3">
    <property type="interactions" value="122"/>
</dbReference>
<dbReference type="FunFam" id="2.60.40.10:FF:000107">
    <property type="entry name" value="Myosin, light chain kinase a"/>
    <property type="match status" value="1"/>
</dbReference>
<feature type="compositionally biased region" description="Polar residues" evidence="10">
    <location>
        <begin position="1850"/>
        <end position="1864"/>
    </location>
</feature>
<dbReference type="FunFam" id="2.60.40.10:FF:000104">
    <property type="entry name" value="Down syndrome cell adhesion molecule b"/>
    <property type="match status" value="1"/>
</dbReference>
<feature type="region of interest" description="Disordered" evidence="10">
    <location>
        <begin position="1042"/>
        <end position="1068"/>
    </location>
</feature>
<dbReference type="InterPro" id="IPR003599">
    <property type="entry name" value="Ig_sub"/>
</dbReference>
<dbReference type="CDD" id="cd20958">
    <property type="entry name" value="IgI_5_Dscam"/>
    <property type="match status" value="1"/>
</dbReference>
<dbReference type="PANTHER" id="PTHR44170:SF54">
    <property type="entry name" value="FI24025P1"/>
    <property type="match status" value="1"/>
</dbReference>
<dbReference type="EMBL" id="ACPB03010105">
    <property type="status" value="NOT_ANNOTATED_CDS"/>
    <property type="molecule type" value="Genomic_DNA"/>
</dbReference>